<dbReference type="InterPro" id="IPR036511">
    <property type="entry name" value="TGT-like_sf"/>
</dbReference>
<dbReference type="InterPro" id="IPR050852">
    <property type="entry name" value="Queuine_tRNA-ribosyltrfase"/>
</dbReference>
<evidence type="ECO:0000259" key="2">
    <source>
        <dbReference type="Pfam" id="PF01702"/>
    </source>
</evidence>
<feature type="region of interest" description="Disordered" evidence="1">
    <location>
        <begin position="1"/>
        <end position="23"/>
    </location>
</feature>
<protein>
    <submittedName>
        <fullName evidence="3">tRNA-guanine transglycosylase</fullName>
    </submittedName>
</protein>
<dbReference type="OrthoDB" id="27601at2759"/>
<sequence length="564" mass="61421">MAAASTPSPLFVPTTPPAKFGPRTGTLTLARPEDGIFLSSDTPALLAATSRGIVPHLSRDHLHLAQAIQHVQLPFESFIDRNPPVPTLVDGSHPLHTFLGYSPDKHVITMTLRDPSDGRKMPPNGNDFVAAHCTRGVRKVTASTWSAYVQKCKPDIVVALSDTPFTPPPHSQKRLTKSIERTIAWLSSILKIPASSTMPDNSTSPRPRHVLLHLAGGTNLQARAEFADRLTDPVDYRDAAELEPLNTLDQGVAGYVFDLLPLRAALAAEAGNPLEEGDLAHGLLRASDRHRSSPESSSRLAELLQSSLEVLPEEKPRVLNSPVSPHEVLRLVRDVGVDIVDSFWAQRAADIGIALDFCFPVPEDDAHDSTTCAPPRKRKDGKSDLGHNLFDSAYVHDHSRLASAFLDGQSAASLGASAAHAVCECGACSPRTPASRILYSAVDTQAWRDRSCATTPSTLQPPSTRAYVHHLLHTHEMSAHALLAMHNISVFSAFLAGIRDAVARGTEHFAREVERFEKVYDEGMVLWSEAEVMWIEVERARGKGRLAREKEKQKESTVGTAVDL</sequence>
<gene>
    <name evidence="3" type="ORF">PYCCODRAFT_1389462</name>
</gene>
<dbReference type="Proteomes" id="UP000193067">
    <property type="component" value="Unassembled WGS sequence"/>
</dbReference>
<evidence type="ECO:0000313" key="3">
    <source>
        <dbReference type="EMBL" id="OSD02794.1"/>
    </source>
</evidence>
<evidence type="ECO:0000313" key="4">
    <source>
        <dbReference type="Proteomes" id="UP000193067"/>
    </source>
</evidence>
<accession>A0A1Y2IQ82</accession>
<name>A0A1Y2IQ82_TRAC3</name>
<dbReference type="PANTHER" id="PTHR46064">
    <property type="entry name" value="QUEUINE TRNA-RIBOSYLTRANSFERASE ACCESSORY SUBUNIT 2"/>
    <property type="match status" value="1"/>
</dbReference>
<dbReference type="AlphaFoldDB" id="A0A1Y2IQ82"/>
<feature type="domain" description="tRNA-guanine(15) transglycosylase-like" evidence="2">
    <location>
        <begin position="295"/>
        <end position="516"/>
    </location>
</feature>
<dbReference type="InterPro" id="IPR002616">
    <property type="entry name" value="tRNA_ribo_trans-like"/>
</dbReference>
<evidence type="ECO:0000256" key="1">
    <source>
        <dbReference type="SAM" id="MobiDB-lite"/>
    </source>
</evidence>
<feature type="domain" description="tRNA-guanine(15) transglycosylase-like" evidence="2">
    <location>
        <begin position="22"/>
        <end position="232"/>
    </location>
</feature>
<dbReference type="EMBL" id="KZ084103">
    <property type="protein sequence ID" value="OSD02794.1"/>
    <property type="molecule type" value="Genomic_DNA"/>
</dbReference>
<organism evidence="3 4">
    <name type="scientific">Trametes coccinea (strain BRFM310)</name>
    <name type="common">Pycnoporus coccineus</name>
    <dbReference type="NCBI Taxonomy" id="1353009"/>
    <lineage>
        <taxon>Eukaryota</taxon>
        <taxon>Fungi</taxon>
        <taxon>Dikarya</taxon>
        <taxon>Basidiomycota</taxon>
        <taxon>Agaricomycotina</taxon>
        <taxon>Agaricomycetes</taxon>
        <taxon>Polyporales</taxon>
        <taxon>Polyporaceae</taxon>
        <taxon>Trametes</taxon>
    </lineage>
</organism>
<dbReference type="PANTHER" id="PTHR46064:SF1">
    <property type="entry name" value="QUEUINE TRNA-RIBOSYLTRANSFERASE ACCESSORY SUBUNIT 2"/>
    <property type="match status" value="1"/>
</dbReference>
<proteinExistence type="predicted"/>
<dbReference type="Pfam" id="PF01702">
    <property type="entry name" value="TGT"/>
    <property type="match status" value="2"/>
</dbReference>
<keyword evidence="4" id="KW-1185">Reference proteome</keyword>
<dbReference type="Gene3D" id="3.20.20.105">
    <property type="entry name" value="Queuine tRNA-ribosyltransferase-like"/>
    <property type="match status" value="1"/>
</dbReference>
<dbReference type="GO" id="GO:0006400">
    <property type="term" value="P:tRNA modification"/>
    <property type="evidence" value="ECO:0007669"/>
    <property type="project" value="InterPro"/>
</dbReference>
<dbReference type="SUPFAM" id="SSF51713">
    <property type="entry name" value="tRNA-guanine transglycosylase"/>
    <property type="match status" value="1"/>
</dbReference>
<dbReference type="STRING" id="1353009.A0A1Y2IQ82"/>
<reference evidence="3 4" key="1">
    <citation type="journal article" date="2015" name="Biotechnol. Biofuels">
        <title>Enhanced degradation of softwood versus hardwood by the white-rot fungus Pycnoporus coccineus.</title>
        <authorList>
            <person name="Couturier M."/>
            <person name="Navarro D."/>
            <person name="Chevret D."/>
            <person name="Henrissat B."/>
            <person name="Piumi F."/>
            <person name="Ruiz-Duenas F.J."/>
            <person name="Martinez A.T."/>
            <person name="Grigoriev I.V."/>
            <person name="Riley R."/>
            <person name="Lipzen A."/>
            <person name="Berrin J.G."/>
            <person name="Master E.R."/>
            <person name="Rosso M.N."/>
        </authorList>
    </citation>
    <scope>NUCLEOTIDE SEQUENCE [LARGE SCALE GENOMIC DNA]</scope>
    <source>
        <strain evidence="3 4">BRFM310</strain>
    </source>
</reference>